<dbReference type="AlphaFoldDB" id="A0A8H6CAN4"/>
<dbReference type="GeneID" id="59332258"/>
<evidence type="ECO:0000313" key="2">
    <source>
        <dbReference type="EMBL" id="KAF6220022.1"/>
    </source>
</evidence>
<dbReference type="RefSeq" id="XP_037149457.1">
    <property type="nucleotide sequence ID" value="XM_037294769.1"/>
</dbReference>
<organism evidence="2 3">
    <name type="scientific">Letharia lupina</name>
    <dbReference type="NCBI Taxonomy" id="560253"/>
    <lineage>
        <taxon>Eukaryota</taxon>
        <taxon>Fungi</taxon>
        <taxon>Dikarya</taxon>
        <taxon>Ascomycota</taxon>
        <taxon>Pezizomycotina</taxon>
        <taxon>Lecanoromycetes</taxon>
        <taxon>OSLEUM clade</taxon>
        <taxon>Lecanoromycetidae</taxon>
        <taxon>Lecanorales</taxon>
        <taxon>Lecanorineae</taxon>
        <taxon>Parmeliaceae</taxon>
        <taxon>Letharia</taxon>
    </lineage>
</organism>
<sequence>MGLIKTAMMTGGGIYAVNKIAKTAETHHSNPQYREQPHNPERSHTPPQYQTSAQARGVEGSGSRGNAPPGYWYSAEHDAYYPIPRASQGDKSNDADFSSQRGYQDQGTINEQSVTPPPYASRRSERPQGESSTSSRGDLAGQAIDFIMGATDGKKRNSGEGFGKRFG</sequence>
<feature type="region of interest" description="Disordered" evidence="1">
    <location>
        <begin position="27"/>
        <end position="167"/>
    </location>
</feature>
<keyword evidence="3" id="KW-1185">Reference proteome</keyword>
<gene>
    <name evidence="2" type="ORF">HO133_003847</name>
</gene>
<reference evidence="2 3" key="1">
    <citation type="journal article" date="2020" name="Genomics">
        <title>Complete, high-quality genomes from long-read metagenomic sequencing of two wolf lichen thalli reveals enigmatic genome architecture.</title>
        <authorList>
            <person name="McKenzie S.K."/>
            <person name="Walston R.F."/>
            <person name="Allen J.L."/>
        </authorList>
    </citation>
    <scope>NUCLEOTIDE SEQUENCE [LARGE SCALE GENOMIC DNA]</scope>
    <source>
        <strain evidence="2">WasteWater1</strain>
    </source>
</reference>
<dbReference type="Proteomes" id="UP000593566">
    <property type="component" value="Unassembled WGS sequence"/>
</dbReference>
<evidence type="ECO:0000313" key="3">
    <source>
        <dbReference type="Proteomes" id="UP000593566"/>
    </source>
</evidence>
<evidence type="ECO:0000256" key="1">
    <source>
        <dbReference type="SAM" id="MobiDB-lite"/>
    </source>
</evidence>
<feature type="compositionally biased region" description="Polar residues" evidence="1">
    <location>
        <begin position="95"/>
        <end position="114"/>
    </location>
</feature>
<name>A0A8H6CAN4_9LECA</name>
<protein>
    <submittedName>
        <fullName evidence="2">Uncharacterized protein</fullName>
    </submittedName>
</protein>
<accession>A0A8H6CAN4</accession>
<dbReference type="EMBL" id="JACCJB010000018">
    <property type="protein sequence ID" value="KAF6220022.1"/>
    <property type="molecule type" value="Genomic_DNA"/>
</dbReference>
<feature type="compositionally biased region" description="Polar residues" evidence="1">
    <location>
        <begin position="45"/>
        <end position="54"/>
    </location>
</feature>
<feature type="compositionally biased region" description="Basic and acidic residues" evidence="1">
    <location>
        <begin position="35"/>
        <end position="44"/>
    </location>
</feature>
<proteinExistence type="predicted"/>
<comment type="caution">
    <text evidence="2">The sequence shown here is derived from an EMBL/GenBank/DDBJ whole genome shotgun (WGS) entry which is preliminary data.</text>
</comment>